<protein>
    <submittedName>
        <fullName evidence="1">Uncharacterized protein</fullName>
    </submittedName>
</protein>
<gene>
    <name evidence="1" type="ORF">FB559_2441</name>
</gene>
<evidence type="ECO:0000313" key="1">
    <source>
        <dbReference type="EMBL" id="TQL96888.1"/>
    </source>
</evidence>
<name>A0A543CIG8_9ACTN</name>
<evidence type="ECO:0000313" key="2">
    <source>
        <dbReference type="Proteomes" id="UP000316096"/>
    </source>
</evidence>
<keyword evidence="2" id="KW-1185">Reference proteome</keyword>
<organism evidence="1 2">
    <name type="scientific">Actinoallomurus bryophytorum</name>
    <dbReference type="NCBI Taxonomy" id="1490222"/>
    <lineage>
        <taxon>Bacteria</taxon>
        <taxon>Bacillati</taxon>
        <taxon>Actinomycetota</taxon>
        <taxon>Actinomycetes</taxon>
        <taxon>Streptosporangiales</taxon>
        <taxon>Thermomonosporaceae</taxon>
        <taxon>Actinoallomurus</taxon>
    </lineage>
</organism>
<comment type="caution">
    <text evidence="1">The sequence shown here is derived from an EMBL/GenBank/DDBJ whole genome shotgun (WGS) entry which is preliminary data.</text>
</comment>
<sequence length="230" mass="24593">MNAIPSHESDRAELAGLLPAPAYPDLPADRQLLMKDDLMSHLQDRSPLLTRKRVAIGLAAPLALAATVAVVVSGTSNGSPAAPPVASSGRATPPSRIVNAAYTLDVQWGDKIRVTIHRAGGARVDDAQLKKDLTRLGVNAHVTRTLPRCKAKASTLMMETATTDGHGNFVHTFVRSSLKVVSQTIFFPTTTHVIKEHGRTVIVNSTKGDYLTVYLGSRTPPTCLIHIPAK</sequence>
<dbReference type="EMBL" id="VFOZ01000001">
    <property type="protein sequence ID" value="TQL96888.1"/>
    <property type="molecule type" value="Genomic_DNA"/>
</dbReference>
<proteinExistence type="predicted"/>
<accession>A0A543CIG8</accession>
<dbReference type="Proteomes" id="UP000316096">
    <property type="component" value="Unassembled WGS sequence"/>
</dbReference>
<reference evidence="1 2" key="1">
    <citation type="submission" date="2019-06" db="EMBL/GenBank/DDBJ databases">
        <title>Sequencing the genomes of 1000 actinobacteria strains.</title>
        <authorList>
            <person name="Klenk H.-P."/>
        </authorList>
    </citation>
    <scope>NUCLEOTIDE SEQUENCE [LARGE SCALE GENOMIC DNA]</scope>
    <source>
        <strain evidence="1 2">DSM 102200</strain>
    </source>
</reference>
<dbReference type="AlphaFoldDB" id="A0A543CIG8"/>